<protein>
    <submittedName>
        <fullName evidence="1">Uncharacterized protein</fullName>
    </submittedName>
</protein>
<reference evidence="1" key="1">
    <citation type="journal article" date="2021" name="New Phytol.">
        <title>Evolutionary innovations through gain and loss of genes in the ectomycorrhizal Boletales.</title>
        <authorList>
            <person name="Wu G."/>
            <person name="Miyauchi S."/>
            <person name="Morin E."/>
            <person name="Kuo A."/>
            <person name="Drula E."/>
            <person name="Varga T."/>
            <person name="Kohler A."/>
            <person name="Feng B."/>
            <person name="Cao Y."/>
            <person name="Lipzen A."/>
            <person name="Daum C."/>
            <person name="Hundley H."/>
            <person name="Pangilinan J."/>
            <person name="Johnson J."/>
            <person name="Barry K."/>
            <person name="LaButti K."/>
            <person name="Ng V."/>
            <person name="Ahrendt S."/>
            <person name="Min B."/>
            <person name="Choi I.G."/>
            <person name="Park H."/>
            <person name="Plett J.M."/>
            <person name="Magnuson J."/>
            <person name="Spatafora J.W."/>
            <person name="Nagy L.G."/>
            <person name="Henrissat B."/>
            <person name="Grigoriev I.V."/>
            <person name="Yang Z.L."/>
            <person name="Xu J."/>
            <person name="Martin F.M."/>
        </authorList>
    </citation>
    <scope>NUCLEOTIDE SEQUENCE</scope>
    <source>
        <strain evidence="1">ATCC 28755</strain>
    </source>
</reference>
<evidence type="ECO:0000313" key="2">
    <source>
        <dbReference type="Proteomes" id="UP000790377"/>
    </source>
</evidence>
<sequence>MVFIGDLVYSRFFNQDIIIINSEEVARDLLYQRSHIYSDRPVIVTNDLYAFCLLTGCD</sequence>
<evidence type="ECO:0000313" key="1">
    <source>
        <dbReference type="EMBL" id="KAH7915423.1"/>
    </source>
</evidence>
<dbReference type="Proteomes" id="UP000790377">
    <property type="component" value="Unassembled WGS sequence"/>
</dbReference>
<proteinExistence type="predicted"/>
<comment type="caution">
    <text evidence="1">The sequence shown here is derived from an EMBL/GenBank/DDBJ whole genome shotgun (WGS) entry which is preliminary data.</text>
</comment>
<organism evidence="1 2">
    <name type="scientific">Hygrophoropsis aurantiaca</name>
    <dbReference type="NCBI Taxonomy" id="72124"/>
    <lineage>
        <taxon>Eukaryota</taxon>
        <taxon>Fungi</taxon>
        <taxon>Dikarya</taxon>
        <taxon>Basidiomycota</taxon>
        <taxon>Agaricomycotina</taxon>
        <taxon>Agaricomycetes</taxon>
        <taxon>Agaricomycetidae</taxon>
        <taxon>Boletales</taxon>
        <taxon>Coniophorineae</taxon>
        <taxon>Hygrophoropsidaceae</taxon>
        <taxon>Hygrophoropsis</taxon>
    </lineage>
</organism>
<keyword evidence="2" id="KW-1185">Reference proteome</keyword>
<dbReference type="EMBL" id="MU267600">
    <property type="protein sequence ID" value="KAH7915423.1"/>
    <property type="molecule type" value="Genomic_DNA"/>
</dbReference>
<name>A0ACB8AQX9_9AGAM</name>
<accession>A0ACB8AQX9</accession>
<gene>
    <name evidence="1" type="ORF">BJ138DRAFT_1141704</name>
</gene>